<keyword evidence="1" id="KW-0472">Membrane</keyword>
<gene>
    <name evidence="2" type="ORF">Pla100_21620</name>
</gene>
<dbReference type="EMBL" id="SJPM01000003">
    <property type="protein sequence ID" value="TWT98996.1"/>
    <property type="molecule type" value="Genomic_DNA"/>
</dbReference>
<keyword evidence="1" id="KW-1133">Transmembrane helix</keyword>
<comment type="caution">
    <text evidence="2">The sequence shown here is derived from an EMBL/GenBank/DDBJ whole genome shotgun (WGS) entry which is preliminary data.</text>
</comment>
<accession>A0A5C6AHW7</accession>
<reference evidence="2 3" key="1">
    <citation type="submission" date="2019-02" db="EMBL/GenBank/DDBJ databases">
        <title>Deep-cultivation of Planctomycetes and their phenomic and genomic characterization uncovers novel biology.</title>
        <authorList>
            <person name="Wiegand S."/>
            <person name="Jogler M."/>
            <person name="Boedeker C."/>
            <person name="Pinto D."/>
            <person name="Vollmers J."/>
            <person name="Rivas-Marin E."/>
            <person name="Kohn T."/>
            <person name="Peeters S.H."/>
            <person name="Heuer A."/>
            <person name="Rast P."/>
            <person name="Oberbeckmann S."/>
            <person name="Bunk B."/>
            <person name="Jeske O."/>
            <person name="Meyerdierks A."/>
            <person name="Storesund J.E."/>
            <person name="Kallscheuer N."/>
            <person name="Luecker S."/>
            <person name="Lage O.M."/>
            <person name="Pohl T."/>
            <person name="Merkel B.J."/>
            <person name="Hornburger P."/>
            <person name="Mueller R.-W."/>
            <person name="Bruemmer F."/>
            <person name="Labrenz M."/>
            <person name="Spormann A.M."/>
            <person name="Op Den Camp H."/>
            <person name="Overmann J."/>
            <person name="Amann R."/>
            <person name="Jetten M.S.M."/>
            <person name="Mascher T."/>
            <person name="Medema M.H."/>
            <person name="Devos D.P."/>
            <person name="Kaster A.-K."/>
            <person name="Ovreas L."/>
            <person name="Rohde M."/>
            <person name="Galperin M.Y."/>
            <person name="Jogler C."/>
        </authorList>
    </citation>
    <scope>NUCLEOTIDE SEQUENCE [LARGE SCALE GENOMIC DNA]</scope>
    <source>
        <strain evidence="2 3">Pla100</strain>
    </source>
</reference>
<dbReference type="RefSeq" id="WP_146577637.1">
    <property type="nucleotide sequence ID" value="NZ_SJPM01000003.1"/>
</dbReference>
<dbReference type="OrthoDB" id="288155at2"/>
<dbReference type="AlphaFoldDB" id="A0A5C6AHW7"/>
<protein>
    <submittedName>
        <fullName evidence="2">Uncharacterized protein</fullName>
    </submittedName>
</protein>
<evidence type="ECO:0000313" key="3">
    <source>
        <dbReference type="Proteomes" id="UP000316213"/>
    </source>
</evidence>
<proteinExistence type="predicted"/>
<sequence>MVDSSQATRRYLIIGYGVIPIAINLAITFVLGWLMLRDRSMLHLIGQTPCVLTELLGTNFFLPLITAWITTRVVSKHIDQGRVHRLIEEKDEGWLDRLIGQTRRMIGYGSMTGCFRFSLVVFAMTLVPTFFAVAAWPAETVTLFPFLLAKSLYAALLGALVTPLVAIASLSAVK</sequence>
<keyword evidence="1" id="KW-0812">Transmembrane</keyword>
<feature type="transmembrane region" description="Helical" evidence="1">
    <location>
        <begin position="113"/>
        <end position="136"/>
    </location>
</feature>
<feature type="transmembrane region" description="Helical" evidence="1">
    <location>
        <begin position="12"/>
        <end position="36"/>
    </location>
</feature>
<evidence type="ECO:0000256" key="1">
    <source>
        <dbReference type="SAM" id="Phobius"/>
    </source>
</evidence>
<evidence type="ECO:0000313" key="2">
    <source>
        <dbReference type="EMBL" id="TWT98996.1"/>
    </source>
</evidence>
<name>A0A5C6AHW7_9BACT</name>
<organism evidence="2 3">
    <name type="scientific">Neorhodopirellula pilleata</name>
    <dbReference type="NCBI Taxonomy" id="2714738"/>
    <lineage>
        <taxon>Bacteria</taxon>
        <taxon>Pseudomonadati</taxon>
        <taxon>Planctomycetota</taxon>
        <taxon>Planctomycetia</taxon>
        <taxon>Pirellulales</taxon>
        <taxon>Pirellulaceae</taxon>
        <taxon>Neorhodopirellula</taxon>
    </lineage>
</organism>
<feature type="transmembrane region" description="Helical" evidence="1">
    <location>
        <begin position="151"/>
        <end position="173"/>
    </location>
</feature>
<keyword evidence="3" id="KW-1185">Reference proteome</keyword>
<dbReference type="Proteomes" id="UP000316213">
    <property type="component" value="Unassembled WGS sequence"/>
</dbReference>